<organism evidence="1 2">
    <name type="scientific">Senna tora</name>
    <dbReference type="NCBI Taxonomy" id="362788"/>
    <lineage>
        <taxon>Eukaryota</taxon>
        <taxon>Viridiplantae</taxon>
        <taxon>Streptophyta</taxon>
        <taxon>Embryophyta</taxon>
        <taxon>Tracheophyta</taxon>
        <taxon>Spermatophyta</taxon>
        <taxon>Magnoliopsida</taxon>
        <taxon>eudicotyledons</taxon>
        <taxon>Gunneridae</taxon>
        <taxon>Pentapetalae</taxon>
        <taxon>rosids</taxon>
        <taxon>fabids</taxon>
        <taxon>Fabales</taxon>
        <taxon>Fabaceae</taxon>
        <taxon>Caesalpinioideae</taxon>
        <taxon>Cassia clade</taxon>
        <taxon>Senna</taxon>
    </lineage>
</organism>
<name>A0A834SZK8_9FABA</name>
<keyword evidence="2" id="KW-1185">Reference proteome</keyword>
<reference evidence="1" key="1">
    <citation type="submission" date="2020-09" db="EMBL/GenBank/DDBJ databases">
        <title>Genome-Enabled Discovery of Anthraquinone Biosynthesis in Senna tora.</title>
        <authorList>
            <person name="Kang S.-H."/>
            <person name="Pandey R.P."/>
            <person name="Lee C.-M."/>
            <person name="Sim J.-S."/>
            <person name="Jeong J.-T."/>
            <person name="Choi B.-S."/>
            <person name="Jung M."/>
            <person name="Ginzburg D."/>
            <person name="Zhao K."/>
            <person name="Won S.Y."/>
            <person name="Oh T.-J."/>
            <person name="Yu Y."/>
            <person name="Kim N.-H."/>
            <person name="Lee O.R."/>
            <person name="Lee T.-H."/>
            <person name="Bashyal P."/>
            <person name="Kim T.-S."/>
            <person name="Lee W.-H."/>
            <person name="Kawkins C."/>
            <person name="Kim C.-K."/>
            <person name="Kim J.S."/>
            <person name="Ahn B.O."/>
            <person name="Rhee S.Y."/>
            <person name="Sohng J.K."/>
        </authorList>
    </citation>
    <scope>NUCLEOTIDE SEQUENCE</scope>
    <source>
        <tissue evidence="1">Leaf</tissue>
    </source>
</reference>
<protein>
    <submittedName>
        <fullName evidence="1">Uncharacterized protein</fullName>
    </submittedName>
</protein>
<accession>A0A834SZK8</accession>
<sequence length="269" mass="30237">MNRICITSENKCLQRYKLHKARKVIATRIWSAIHLNVYKDINVNRGEQSGRKFLGPDGSATKPLPSCPYVDGREGVLGSPRSSSGQCPACSGLGVKETESMLQSFQRVLQTYLHFMLESKRRGPRGQLFPTVNQDQPNTYKGAVTIYHDAHDFANHNKEGICNKQKVHCKYFLVLRYNATSIMTYHHASHVRMWLNVRVPSQTEHSDVTTRVFRPPGGRNTRGLVPVPKQAQASMPAKVFRPGGGRNTFAGILAGILIVRIGRPEEWIE</sequence>
<comment type="caution">
    <text evidence="1">The sequence shown here is derived from an EMBL/GenBank/DDBJ whole genome shotgun (WGS) entry which is preliminary data.</text>
</comment>
<evidence type="ECO:0000313" key="2">
    <source>
        <dbReference type="Proteomes" id="UP000634136"/>
    </source>
</evidence>
<dbReference type="EMBL" id="JAAIUW010000012">
    <property type="protein sequence ID" value="KAF7806399.1"/>
    <property type="molecule type" value="Genomic_DNA"/>
</dbReference>
<evidence type="ECO:0000313" key="1">
    <source>
        <dbReference type="EMBL" id="KAF7806399.1"/>
    </source>
</evidence>
<proteinExistence type="predicted"/>
<dbReference type="AlphaFoldDB" id="A0A834SZK8"/>
<dbReference type="Proteomes" id="UP000634136">
    <property type="component" value="Unassembled WGS sequence"/>
</dbReference>
<gene>
    <name evidence="1" type="ORF">G2W53_038560</name>
</gene>